<reference evidence="2 3" key="1">
    <citation type="submission" date="2018-06" db="EMBL/GenBank/DDBJ databases">
        <title>Noncontiguous genome sequence of Ruminococcaceae bacterium ASD2818.</title>
        <authorList>
            <person name="Chaplin A.V."/>
            <person name="Sokolova S.R."/>
            <person name="Kochetkova T.O."/>
            <person name="Goltsov A.Y."/>
            <person name="Trofimov D.Y."/>
            <person name="Efimov B.A."/>
        </authorList>
    </citation>
    <scope>NUCLEOTIDE SEQUENCE [LARGE SCALE GENOMIC DNA]</scope>
    <source>
        <strain evidence="2 3">ASD2818</strain>
    </source>
</reference>
<comment type="caution">
    <text evidence="2">The sequence shown here is derived from an EMBL/GenBank/DDBJ whole genome shotgun (WGS) entry which is preliminary data.</text>
</comment>
<dbReference type="InterPro" id="IPR012675">
    <property type="entry name" value="Beta-grasp_dom_sf"/>
</dbReference>
<dbReference type="Gene3D" id="3.30.420.480">
    <property type="entry name" value="Domain of unknown function (DUF4445)"/>
    <property type="match status" value="1"/>
</dbReference>
<dbReference type="CDD" id="cd00207">
    <property type="entry name" value="fer2"/>
    <property type="match status" value="1"/>
</dbReference>
<proteinExistence type="predicted"/>
<dbReference type="InterPro" id="IPR043129">
    <property type="entry name" value="ATPase_NBD"/>
</dbReference>
<dbReference type="InterPro" id="IPR036010">
    <property type="entry name" value="2Fe-2S_ferredoxin-like_sf"/>
</dbReference>
<evidence type="ECO:0000313" key="3">
    <source>
        <dbReference type="Proteomes" id="UP000249377"/>
    </source>
</evidence>
<dbReference type="Pfam" id="PF00111">
    <property type="entry name" value="Fer2"/>
    <property type="match status" value="1"/>
</dbReference>
<dbReference type="InterPro" id="IPR001041">
    <property type="entry name" value="2Fe-2S_ferredoxin-type"/>
</dbReference>
<dbReference type="InterPro" id="IPR027980">
    <property type="entry name" value="RACo_C"/>
</dbReference>
<organism evidence="2 3">
    <name type="scientific">Hydrogeniiclostridium mannosilyticum</name>
    <dbReference type="NCBI Taxonomy" id="2764322"/>
    <lineage>
        <taxon>Bacteria</taxon>
        <taxon>Bacillati</taxon>
        <taxon>Bacillota</taxon>
        <taxon>Clostridia</taxon>
        <taxon>Eubacteriales</taxon>
        <taxon>Acutalibacteraceae</taxon>
        <taxon>Hydrogeniiclostridium</taxon>
    </lineage>
</organism>
<dbReference type="EMBL" id="QLYR01000001">
    <property type="protein sequence ID" value="RAQ30555.1"/>
    <property type="molecule type" value="Genomic_DNA"/>
</dbReference>
<dbReference type="Proteomes" id="UP000249377">
    <property type="component" value="Unassembled WGS sequence"/>
</dbReference>
<accession>A0A328UNS1</accession>
<dbReference type="Gene3D" id="3.10.20.30">
    <property type="match status" value="1"/>
</dbReference>
<dbReference type="SUPFAM" id="SSF53067">
    <property type="entry name" value="Actin-like ATPase domain"/>
    <property type="match status" value="1"/>
</dbReference>
<evidence type="ECO:0000313" key="2">
    <source>
        <dbReference type="EMBL" id="RAQ30555.1"/>
    </source>
</evidence>
<dbReference type="GO" id="GO:0051536">
    <property type="term" value="F:iron-sulfur cluster binding"/>
    <property type="evidence" value="ECO:0007669"/>
    <property type="project" value="InterPro"/>
</dbReference>
<dbReference type="PANTHER" id="PTHR42895:SF1">
    <property type="entry name" value="IRON-SULFUR CLUSTER PROTEIN"/>
    <property type="match status" value="1"/>
</dbReference>
<keyword evidence="3" id="KW-1185">Reference proteome</keyword>
<sequence length="527" mass="54781">MPFIKLQMDHMLREIPYEPDAALPLSDLLESAGVSINKPCAGTGRCGKCRVQVTGELSAPTGQERSLLGEEALQNGIRLACMAHALGDITVAPLQEQGALAIESGVILPEISLSPLGGNNGRYGAAIDIGTTTVAAYLYDLASGRCWAKGGAPNPQAVFGADVISRIEQSLAGNRGPLSEKIVDCINTLLKRLAQETGISNREIDCVVITGNTTMLYLLTAQDPDCLSHAPFDAGCLFGERLSPAELSIDICPDGLLYLPRCISAFVGADITTAILSCGLWQADRPELLLDIGTNGEIALCHDGRLLCCSTAAGPALEGAGIYMGMTALPGAIDHVYLTGGKITYTTIGGAEAKGICGSGILDAAAVLLDAGMLDETGVILEEDHDFLNMITEKDDQPAVAIGPVILTQKDIRAIQLAKSAICAGILTLLDTAGIQPDEVASFFIAGGFGNYISIPSAVRIGLIPGPLAEKAKILGNAAAAGAIATLLQESNAGASYSLAEAAQTADLSSSPIFMDHYMDCMMFPES</sequence>
<dbReference type="Pfam" id="PF17651">
    <property type="entry name" value="Raco_middle"/>
    <property type="match status" value="1"/>
</dbReference>
<dbReference type="SUPFAM" id="SSF54292">
    <property type="entry name" value="2Fe-2S ferredoxin-like"/>
    <property type="match status" value="1"/>
</dbReference>
<protein>
    <recommendedName>
        <fullName evidence="1">2Fe-2S ferredoxin-type domain-containing protein</fullName>
    </recommendedName>
</protein>
<gene>
    <name evidence="2" type="ORF">DPQ25_03395</name>
</gene>
<name>A0A328UNS1_9FIRM</name>
<dbReference type="InterPro" id="IPR052911">
    <property type="entry name" value="Corrinoid_activation_enz"/>
</dbReference>
<evidence type="ECO:0000259" key="1">
    <source>
        <dbReference type="PROSITE" id="PS51085"/>
    </source>
</evidence>
<dbReference type="AlphaFoldDB" id="A0A328UNS1"/>
<dbReference type="RefSeq" id="WP_112331750.1">
    <property type="nucleotide sequence ID" value="NZ_QLYR01000001.1"/>
</dbReference>
<dbReference type="PROSITE" id="PS51085">
    <property type="entry name" value="2FE2S_FER_2"/>
    <property type="match status" value="1"/>
</dbReference>
<dbReference type="InterPro" id="IPR041414">
    <property type="entry name" value="Raco-like_middle"/>
</dbReference>
<dbReference type="PANTHER" id="PTHR42895">
    <property type="entry name" value="IRON-SULFUR CLUSTER-BINDING PROTEIN-RELATED"/>
    <property type="match status" value="1"/>
</dbReference>
<feature type="domain" description="2Fe-2S ferredoxin-type" evidence="1">
    <location>
        <begin position="2"/>
        <end position="97"/>
    </location>
</feature>
<dbReference type="InterPro" id="IPR042259">
    <property type="entry name" value="Raco-like_middle_sf"/>
</dbReference>
<dbReference type="Pfam" id="PF14574">
    <property type="entry name" value="RACo_C_ter"/>
    <property type="match status" value="1"/>
</dbReference>